<dbReference type="CDD" id="cd01672">
    <property type="entry name" value="TMPK"/>
    <property type="match status" value="1"/>
</dbReference>
<comment type="caution">
    <text evidence="6">The sequence shown here is derived from an EMBL/GenBank/DDBJ whole genome shotgun (WGS) entry which is preliminary data.</text>
</comment>
<keyword evidence="3" id="KW-0547">Nucleotide-binding</keyword>
<evidence type="ECO:0000313" key="7">
    <source>
        <dbReference type="Proteomes" id="UP000563151"/>
    </source>
</evidence>
<evidence type="ECO:0000313" key="6">
    <source>
        <dbReference type="EMBL" id="MBC2399269.1"/>
    </source>
</evidence>
<dbReference type="FunFam" id="3.40.50.300:FF:002288">
    <property type="entry name" value="Probable thymidylate kinase"/>
    <property type="match status" value="1"/>
</dbReference>
<dbReference type="GO" id="GO:0006227">
    <property type="term" value="P:dUDP biosynthetic process"/>
    <property type="evidence" value="ECO:0007669"/>
    <property type="project" value="TreeGrafter"/>
</dbReference>
<dbReference type="EMBL" id="JAAZWO010000025">
    <property type="protein sequence ID" value="MBC2399269.1"/>
    <property type="molecule type" value="Genomic_DNA"/>
</dbReference>
<dbReference type="Gene3D" id="3.40.50.300">
    <property type="entry name" value="P-loop containing nucleotide triphosphate hydrolases"/>
    <property type="match status" value="1"/>
</dbReference>
<dbReference type="Proteomes" id="UP000563151">
    <property type="component" value="Unassembled WGS sequence"/>
</dbReference>
<dbReference type="SUPFAM" id="SSF52540">
    <property type="entry name" value="P-loop containing nucleoside triphosphate hydrolases"/>
    <property type="match status" value="1"/>
</dbReference>
<gene>
    <name evidence="6" type="ORF">HGG79_16045</name>
</gene>
<evidence type="ECO:0000256" key="1">
    <source>
        <dbReference type="ARBA" id="ARBA00009776"/>
    </source>
</evidence>
<proteinExistence type="inferred from homology"/>
<comment type="similarity">
    <text evidence="1">Belongs to the thymidylate kinase family.</text>
</comment>
<dbReference type="AlphaFoldDB" id="A0A923EDM8"/>
<keyword evidence="7" id="KW-1185">Reference proteome</keyword>
<dbReference type="GO" id="GO:0005829">
    <property type="term" value="C:cytosol"/>
    <property type="evidence" value="ECO:0007669"/>
    <property type="project" value="TreeGrafter"/>
</dbReference>
<evidence type="ECO:0000256" key="2">
    <source>
        <dbReference type="ARBA" id="ARBA00017144"/>
    </source>
</evidence>
<protein>
    <recommendedName>
        <fullName evidence="2">Thymidylate kinase</fullName>
    </recommendedName>
</protein>
<dbReference type="GO" id="GO:0005524">
    <property type="term" value="F:ATP binding"/>
    <property type="evidence" value="ECO:0007669"/>
    <property type="project" value="UniProtKB-KW"/>
</dbReference>
<dbReference type="PANTHER" id="PTHR10344:SF4">
    <property type="entry name" value="UMP-CMP KINASE 2, MITOCHONDRIAL"/>
    <property type="match status" value="1"/>
</dbReference>
<keyword evidence="6" id="KW-0808">Transferase</keyword>
<evidence type="ECO:0000259" key="5">
    <source>
        <dbReference type="Pfam" id="PF02223"/>
    </source>
</evidence>
<evidence type="ECO:0000256" key="3">
    <source>
        <dbReference type="ARBA" id="ARBA00022741"/>
    </source>
</evidence>
<keyword evidence="4" id="KW-0067">ATP-binding</keyword>
<dbReference type="GO" id="GO:0006233">
    <property type="term" value="P:dTDP biosynthetic process"/>
    <property type="evidence" value="ECO:0007669"/>
    <property type="project" value="TreeGrafter"/>
</dbReference>
<organism evidence="6 7">
    <name type="scientific">Clostridium tetanomorphum</name>
    <dbReference type="NCBI Taxonomy" id="1553"/>
    <lineage>
        <taxon>Bacteria</taxon>
        <taxon>Bacillati</taxon>
        <taxon>Bacillota</taxon>
        <taxon>Clostridia</taxon>
        <taxon>Eubacteriales</taxon>
        <taxon>Clostridiaceae</taxon>
        <taxon>Clostridium</taxon>
    </lineage>
</organism>
<dbReference type="GO" id="GO:0006235">
    <property type="term" value="P:dTTP biosynthetic process"/>
    <property type="evidence" value="ECO:0007669"/>
    <property type="project" value="TreeGrafter"/>
</dbReference>
<dbReference type="GO" id="GO:0004798">
    <property type="term" value="F:dTMP kinase activity"/>
    <property type="evidence" value="ECO:0007669"/>
    <property type="project" value="TreeGrafter"/>
</dbReference>
<accession>A0A923EDM8</accession>
<keyword evidence="6" id="KW-0418">Kinase</keyword>
<dbReference type="Pfam" id="PF02223">
    <property type="entry name" value="Thymidylate_kin"/>
    <property type="match status" value="1"/>
</dbReference>
<reference evidence="6 7" key="1">
    <citation type="submission" date="2020-04" db="EMBL/GenBank/DDBJ databases">
        <title>Genomic insights into acetone-butanol-ethanol (ABE) fermentation by sequencing solventogenic clostridia strains.</title>
        <authorList>
            <person name="Brown S."/>
        </authorList>
    </citation>
    <scope>NUCLEOTIDE SEQUENCE [LARGE SCALE GENOMIC DNA]</scope>
    <source>
        <strain evidence="6 7">DJ011</strain>
    </source>
</reference>
<sequence>MQEIKKGKLIVLEACDGSGKATQTKKLYERLICDGHKVLKIEYPDYKSDSSALIKMYLNGEFGDKPEDVNAYAASTFYAVDRYASFKKAWKKFYDNGGIILADRYTTSNMVHQAAKINNDEEKNKFLNWLWDLEFNLMGLPIPDAVVFLNMPPEYSRKLINNRKNKFTGEEEKDIHEKNEEYLIHSYKNACSIADKYNWIKIDCVFNEKIKSIEEIHEDIYEAIGKNI</sequence>
<evidence type="ECO:0000256" key="4">
    <source>
        <dbReference type="ARBA" id="ARBA00022840"/>
    </source>
</evidence>
<dbReference type="InterPro" id="IPR039430">
    <property type="entry name" value="Thymidylate_kin-like_dom"/>
</dbReference>
<feature type="domain" description="Thymidylate kinase-like" evidence="5">
    <location>
        <begin position="13"/>
        <end position="219"/>
    </location>
</feature>
<name>A0A923EDM8_CLOTT</name>
<dbReference type="InterPro" id="IPR027417">
    <property type="entry name" value="P-loop_NTPase"/>
</dbReference>
<dbReference type="PANTHER" id="PTHR10344">
    <property type="entry name" value="THYMIDYLATE KINASE"/>
    <property type="match status" value="1"/>
</dbReference>